<dbReference type="Proteomes" id="UP001208567">
    <property type="component" value="Unassembled WGS sequence"/>
</dbReference>
<dbReference type="RefSeq" id="WP_264849076.1">
    <property type="nucleotide sequence ID" value="NZ_BRXR01000001.1"/>
</dbReference>
<keyword evidence="1 7" id="KW-0808">Transferase</keyword>
<dbReference type="EMBL" id="BRXR01000001">
    <property type="protein sequence ID" value="GLC29795.1"/>
    <property type="molecule type" value="Genomic_DNA"/>
</dbReference>
<feature type="binding site" evidence="7">
    <location>
        <position position="31"/>
    </location>
    <ligand>
        <name>AMP</name>
        <dbReference type="ChEBI" id="CHEBI:456215"/>
    </ligand>
</feature>
<feature type="binding site" evidence="7">
    <location>
        <begin position="136"/>
        <end position="137"/>
    </location>
    <ligand>
        <name>ATP</name>
        <dbReference type="ChEBI" id="CHEBI:30616"/>
    </ligand>
</feature>
<evidence type="ECO:0000256" key="1">
    <source>
        <dbReference type="ARBA" id="ARBA00022679"/>
    </source>
</evidence>
<feature type="binding site" evidence="7">
    <location>
        <begin position="85"/>
        <end position="88"/>
    </location>
    <ligand>
        <name>AMP</name>
        <dbReference type="ChEBI" id="CHEBI:456215"/>
    </ligand>
</feature>
<comment type="function">
    <text evidence="7">Catalyzes the reversible transfer of the terminal phosphate group between ATP and AMP. Plays an important role in cellular energy homeostasis and in adenine nucleotide metabolism.</text>
</comment>
<dbReference type="CDD" id="cd01428">
    <property type="entry name" value="ADK"/>
    <property type="match status" value="1"/>
</dbReference>
<proteinExistence type="inferred from homology"/>
<dbReference type="Pfam" id="PF05191">
    <property type="entry name" value="ADK_lid"/>
    <property type="match status" value="1"/>
</dbReference>
<dbReference type="NCBIfam" id="NF001380">
    <property type="entry name" value="PRK00279.1-2"/>
    <property type="match status" value="1"/>
</dbReference>
<evidence type="ECO:0000256" key="4">
    <source>
        <dbReference type="ARBA" id="ARBA00022741"/>
    </source>
</evidence>
<feature type="binding site" evidence="7">
    <location>
        <position position="153"/>
    </location>
    <ligand>
        <name>Zn(2+)</name>
        <dbReference type="ChEBI" id="CHEBI:29105"/>
        <note>structural</note>
    </ligand>
</feature>
<accession>A0ABQ5N3P1</accession>
<comment type="pathway">
    <text evidence="7">Purine metabolism; AMP biosynthesis via salvage pathway; AMP from ADP: step 1/1.</text>
</comment>
<dbReference type="NCBIfam" id="NF001381">
    <property type="entry name" value="PRK00279.1-3"/>
    <property type="match status" value="1"/>
</dbReference>
<evidence type="ECO:0000256" key="8">
    <source>
        <dbReference type="RuleBase" id="RU003330"/>
    </source>
</evidence>
<evidence type="ECO:0000313" key="12">
    <source>
        <dbReference type="Proteomes" id="UP001208567"/>
    </source>
</evidence>
<keyword evidence="2 7" id="KW-0479">Metal-binding</keyword>
<dbReference type="InterPro" id="IPR006259">
    <property type="entry name" value="Adenyl_kin_sub"/>
</dbReference>
<keyword evidence="7 9" id="KW-0067">ATP-binding</keyword>
<evidence type="ECO:0000313" key="11">
    <source>
        <dbReference type="EMBL" id="GLC29795.1"/>
    </source>
</evidence>
<evidence type="ECO:0000256" key="5">
    <source>
        <dbReference type="ARBA" id="ARBA00022777"/>
    </source>
</evidence>
<comment type="catalytic activity">
    <reaction evidence="7 9">
        <text>AMP + ATP = 2 ADP</text>
        <dbReference type="Rhea" id="RHEA:12973"/>
        <dbReference type="ChEBI" id="CHEBI:30616"/>
        <dbReference type="ChEBI" id="CHEBI:456215"/>
        <dbReference type="ChEBI" id="CHEBI:456216"/>
        <dbReference type="EC" id="2.7.4.3"/>
    </reaction>
</comment>
<feature type="binding site" evidence="7">
    <location>
        <position position="171"/>
    </location>
    <ligand>
        <name>AMP</name>
        <dbReference type="ChEBI" id="CHEBI:456215"/>
    </ligand>
</feature>
<dbReference type="SUPFAM" id="SSF52540">
    <property type="entry name" value="P-loop containing nucleoside triphosphate hydrolases"/>
    <property type="match status" value="1"/>
</dbReference>
<feature type="binding site" evidence="7">
    <location>
        <position position="127"/>
    </location>
    <ligand>
        <name>ATP</name>
        <dbReference type="ChEBI" id="CHEBI:30616"/>
    </ligand>
</feature>
<dbReference type="HAMAP" id="MF_00235">
    <property type="entry name" value="Adenylate_kinase_Adk"/>
    <property type="match status" value="1"/>
</dbReference>
<dbReference type="InterPro" id="IPR000850">
    <property type="entry name" value="Adenylat/UMP-CMP_kin"/>
</dbReference>
<feature type="binding site" evidence="7">
    <location>
        <begin position="10"/>
        <end position="15"/>
    </location>
    <ligand>
        <name>ATP</name>
        <dbReference type="ChEBI" id="CHEBI:30616"/>
    </ligand>
</feature>
<feature type="binding site" evidence="7">
    <location>
        <position position="92"/>
    </location>
    <ligand>
        <name>AMP</name>
        <dbReference type="ChEBI" id="CHEBI:456215"/>
    </ligand>
</feature>
<comment type="subunit">
    <text evidence="7 9">Monomer.</text>
</comment>
<evidence type="ECO:0000256" key="2">
    <source>
        <dbReference type="ARBA" id="ARBA00022723"/>
    </source>
</evidence>
<feature type="binding site" evidence="7">
    <location>
        <begin position="57"/>
        <end position="59"/>
    </location>
    <ligand>
        <name>AMP</name>
        <dbReference type="ChEBI" id="CHEBI:456215"/>
    </ligand>
</feature>
<sequence>MKIVLFGPPGAGKGTQAKSICNKFSIPHISTGDILRKHIAEKTPLGIEAKKKIDSGQFVSDEAAIQIAEERLKQDDCYNGFLLDGFPRTVIQAEALEEFLNKKDQKLDTALLIEVPKEFIIERMSGRRVCLSCGASYHIKFNPPMFEGKCDVCGSEIMQRKDDEEATVRERLEIYDRQTQPLIEYYKSKDLLSVVDGTKAINDVFINICEILGSAINK</sequence>
<dbReference type="PRINTS" id="PR00094">
    <property type="entry name" value="ADENYLTKNASE"/>
</dbReference>
<reference evidence="11 12" key="1">
    <citation type="journal article" date="2024" name="Int. J. Syst. Evol. Microbiol.">
        <title>Clostridium omnivorum sp. nov., isolated from anoxic soil under the treatment of reductive soil disinfestation.</title>
        <authorList>
            <person name="Ueki A."/>
            <person name="Tonouchi A."/>
            <person name="Kaku N."/>
            <person name="Honma S."/>
            <person name="Ueki K."/>
        </authorList>
    </citation>
    <scope>NUCLEOTIDE SEQUENCE [LARGE SCALE GENOMIC DNA]</scope>
    <source>
        <strain evidence="11 12">E14</strain>
    </source>
</reference>
<evidence type="ECO:0000256" key="6">
    <source>
        <dbReference type="ARBA" id="ARBA00022833"/>
    </source>
</evidence>
<feature type="binding site" evidence="7">
    <location>
        <position position="160"/>
    </location>
    <ligand>
        <name>AMP</name>
        <dbReference type="ChEBI" id="CHEBI:456215"/>
    </ligand>
</feature>
<keyword evidence="3 7" id="KW-0545">Nucleotide biosynthesis</keyword>
<feature type="binding site" evidence="7">
    <location>
        <position position="150"/>
    </location>
    <ligand>
        <name>Zn(2+)</name>
        <dbReference type="ChEBI" id="CHEBI:29105"/>
        <note>structural</note>
    </ligand>
</feature>
<comment type="subcellular location">
    <subcellularLocation>
        <location evidence="7 9">Cytoplasm</location>
    </subcellularLocation>
</comment>
<evidence type="ECO:0000259" key="10">
    <source>
        <dbReference type="Pfam" id="PF05191"/>
    </source>
</evidence>
<dbReference type="NCBIfam" id="TIGR01351">
    <property type="entry name" value="adk"/>
    <property type="match status" value="1"/>
</dbReference>
<comment type="domain">
    <text evidence="7">Consists of three domains, a large central CORE domain and two small peripheral domains, NMPbind and LID, which undergo movements during catalysis. The LID domain closes over the site of phosphoryl transfer upon ATP binding. Assembling and dissambling the active center during each catalytic cycle provides an effective means to prevent ATP hydrolysis. Some bacteria have evolved a zinc-coordinating structure that stabilizes the LID domain.</text>
</comment>
<keyword evidence="6 7" id="KW-0862">Zinc</keyword>
<feature type="binding site" evidence="7">
    <location>
        <position position="130"/>
    </location>
    <ligand>
        <name>Zn(2+)</name>
        <dbReference type="ChEBI" id="CHEBI:29105"/>
        <note>structural</note>
    </ligand>
</feature>
<feature type="binding site" evidence="7">
    <location>
        <position position="36"/>
    </location>
    <ligand>
        <name>AMP</name>
        <dbReference type="ChEBI" id="CHEBI:456215"/>
    </ligand>
</feature>
<dbReference type="Gene3D" id="3.40.50.300">
    <property type="entry name" value="P-loop containing nucleotide triphosphate hydrolases"/>
    <property type="match status" value="1"/>
</dbReference>
<evidence type="ECO:0000256" key="7">
    <source>
        <dbReference type="HAMAP-Rule" id="MF_00235"/>
    </source>
</evidence>
<dbReference type="InterPro" id="IPR027417">
    <property type="entry name" value="P-loop_NTPase"/>
</dbReference>
<protein>
    <recommendedName>
        <fullName evidence="7 9">Adenylate kinase</fullName>
        <shortName evidence="7">AK</shortName>
        <ecNumber evidence="7 9">2.7.4.3</ecNumber>
    </recommendedName>
    <alternativeName>
        <fullName evidence="7">ATP-AMP transphosphorylase</fullName>
    </alternativeName>
    <alternativeName>
        <fullName evidence="7">ATP:AMP phosphotransferase</fullName>
    </alternativeName>
    <alternativeName>
        <fullName evidence="7">Adenylate monophosphate kinase</fullName>
    </alternativeName>
</protein>
<feature type="region of interest" description="NMP" evidence="7">
    <location>
        <begin position="30"/>
        <end position="59"/>
    </location>
</feature>
<evidence type="ECO:0000256" key="3">
    <source>
        <dbReference type="ARBA" id="ARBA00022727"/>
    </source>
</evidence>
<keyword evidence="5 7" id="KW-0418">Kinase</keyword>
<feature type="region of interest" description="LID" evidence="7">
    <location>
        <begin position="126"/>
        <end position="163"/>
    </location>
</feature>
<dbReference type="PANTHER" id="PTHR23359">
    <property type="entry name" value="NUCLEOTIDE KINASE"/>
    <property type="match status" value="1"/>
</dbReference>
<comment type="caution">
    <text evidence="11">The sequence shown here is derived from an EMBL/GenBank/DDBJ whole genome shotgun (WGS) entry which is preliminary data.</text>
</comment>
<comment type="similarity">
    <text evidence="7 8">Belongs to the adenylate kinase family.</text>
</comment>
<dbReference type="NCBIfam" id="NF011100">
    <property type="entry name" value="PRK14527.1"/>
    <property type="match status" value="1"/>
</dbReference>
<dbReference type="Pfam" id="PF00406">
    <property type="entry name" value="ADK"/>
    <property type="match status" value="1"/>
</dbReference>
<keyword evidence="4 7" id="KW-0547">Nucleotide-binding</keyword>
<gene>
    <name evidence="11" type="primary">adk_1</name>
    <name evidence="7" type="synonym">adk</name>
    <name evidence="11" type="ORF">bsdE14_12050</name>
</gene>
<dbReference type="InterPro" id="IPR007862">
    <property type="entry name" value="Adenylate_kinase_lid-dom"/>
</dbReference>
<dbReference type="InterPro" id="IPR033690">
    <property type="entry name" value="Adenylat_kinase_CS"/>
</dbReference>
<keyword evidence="7" id="KW-0963">Cytoplasm</keyword>
<evidence type="ECO:0000256" key="9">
    <source>
        <dbReference type="RuleBase" id="RU003331"/>
    </source>
</evidence>
<dbReference type="GO" id="GO:0016301">
    <property type="term" value="F:kinase activity"/>
    <property type="evidence" value="ECO:0007669"/>
    <property type="project" value="UniProtKB-KW"/>
</dbReference>
<feature type="binding site" evidence="7">
    <location>
        <position position="133"/>
    </location>
    <ligand>
        <name>Zn(2+)</name>
        <dbReference type="ChEBI" id="CHEBI:29105"/>
        <note>structural</note>
    </ligand>
</feature>
<dbReference type="PROSITE" id="PS00113">
    <property type="entry name" value="ADENYLATE_KINASE"/>
    <property type="match status" value="1"/>
</dbReference>
<organism evidence="11 12">
    <name type="scientific">Clostridium omnivorum</name>
    <dbReference type="NCBI Taxonomy" id="1604902"/>
    <lineage>
        <taxon>Bacteria</taxon>
        <taxon>Bacillati</taxon>
        <taxon>Bacillota</taxon>
        <taxon>Clostridia</taxon>
        <taxon>Eubacteriales</taxon>
        <taxon>Clostridiaceae</taxon>
        <taxon>Clostridium</taxon>
    </lineage>
</organism>
<keyword evidence="12" id="KW-1185">Reference proteome</keyword>
<name>A0ABQ5N3P1_9CLOT</name>
<dbReference type="EC" id="2.7.4.3" evidence="7 9"/>
<feature type="binding site" evidence="7">
    <location>
        <position position="199"/>
    </location>
    <ligand>
        <name>ATP</name>
        <dbReference type="ChEBI" id="CHEBI:30616"/>
    </ligand>
</feature>
<feature type="domain" description="Adenylate kinase active site lid" evidence="10">
    <location>
        <begin position="127"/>
        <end position="162"/>
    </location>
</feature>